<proteinExistence type="inferred from homology"/>
<dbReference type="FunFam" id="3.40.720.10:FF:000065">
    <property type="entry name" value="Arylsulfatase A"/>
    <property type="match status" value="1"/>
</dbReference>
<feature type="domain" description="Sulfatase N-terminal" evidence="7">
    <location>
        <begin position="39"/>
        <end position="374"/>
    </location>
</feature>
<keyword evidence="5" id="KW-0378">Hydrolase</keyword>
<accession>B9XK50</accession>
<dbReference type="Proteomes" id="UP000003688">
    <property type="component" value="Unassembled WGS sequence"/>
</dbReference>
<evidence type="ECO:0000256" key="1">
    <source>
        <dbReference type="ARBA" id="ARBA00001913"/>
    </source>
</evidence>
<dbReference type="PANTHER" id="PTHR42693">
    <property type="entry name" value="ARYLSULFATASE FAMILY MEMBER"/>
    <property type="match status" value="1"/>
</dbReference>
<evidence type="ECO:0000259" key="7">
    <source>
        <dbReference type="Pfam" id="PF00884"/>
    </source>
</evidence>
<dbReference type="InterPro" id="IPR050738">
    <property type="entry name" value="Sulfatase"/>
</dbReference>
<dbReference type="AlphaFoldDB" id="B9XK50"/>
<dbReference type="InterPro" id="IPR017850">
    <property type="entry name" value="Alkaline_phosphatase_core_sf"/>
</dbReference>
<dbReference type="EMBL" id="ABOX02000023">
    <property type="protein sequence ID" value="EEF59873.1"/>
    <property type="molecule type" value="Genomic_DNA"/>
</dbReference>
<dbReference type="GO" id="GO:0046872">
    <property type="term" value="F:metal ion binding"/>
    <property type="evidence" value="ECO:0007669"/>
    <property type="project" value="UniProtKB-KW"/>
</dbReference>
<keyword evidence="4" id="KW-0732">Signal</keyword>
<evidence type="ECO:0000256" key="2">
    <source>
        <dbReference type="ARBA" id="ARBA00008779"/>
    </source>
</evidence>
<dbReference type="InterPro" id="IPR024607">
    <property type="entry name" value="Sulfatase_CS"/>
</dbReference>
<dbReference type="PROSITE" id="PS00149">
    <property type="entry name" value="SULFATASE_2"/>
    <property type="match status" value="1"/>
</dbReference>
<evidence type="ECO:0000313" key="9">
    <source>
        <dbReference type="Proteomes" id="UP000003688"/>
    </source>
</evidence>
<comment type="caution">
    <text evidence="8">The sequence shown here is derived from an EMBL/GenBank/DDBJ whole genome shotgun (WGS) entry which is preliminary data.</text>
</comment>
<evidence type="ECO:0000256" key="3">
    <source>
        <dbReference type="ARBA" id="ARBA00022723"/>
    </source>
</evidence>
<keyword evidence="9" id="KW-1185">Reference proteome</keyword>
<gene>
    <name evidence="8" type="ORF">Cflav_PD2881</name>
</gene>
<evidence type="ECO:0000256" key="6">
    <source>
        <dbReference type="ARBA" id="ARBA00022837"/>
    </source>
</evidence>
<evidence type="ECO:0000313" key="8">
    <source>
        <dbReference type="EMBL" id="EEF59873.1"/>
    </source>
</evidence>
<protein>
    <submittedName>
        <fullName evidence="8">Sulfatase</fullName>
    </submittedName>
</protein>
<dbReference type="InterPro" id="IPR000917">
    <property type="entry name" value="Sulfatase_N"/>
</dbReference>
<evidence type="ECO:0000256" key="4">
    <source>
        <dbReference type="ARBA" id="ARBA00022729"/>
    </source>
</evidence>
<evidence type="ECO:0000256" key="5">
    <source>
        <dbReference type="ARBA" id="ARBA00022801"/>
    </source>
</evidence>
<comment type="cofactor">
    <cofactor evidence="1">
        <name>Ca(2+)</name>
        <dbReference type="ChEBI" id="CHEBI:29108"/>
    </cofactor>
</comment>
<reference evidence="8 9" key="1">
    <citation type="journal article" date="2011" name="J. Bacteriol.">
        <title>Genome sequence of 'Pedosphaera parvula' Ellin514, an aerobic Verrucomicrobial isolate from pasture soil.</title>
        <authorList>
            <person name="Kant R."/>
            <person name="van Passel M.W."/>
            <person name="Sangwan P."/>
            <person name="Palva A."/>
            <person name="Lucas S."/>
            <person name="Copeland A."/>
            <person name="Lapidus A."/>
            <person name="Glavina Del Rio T."/>
            <person name="Dalin E."/>
            <person name="Tice H."/>
            <person name="Bruce D."/>
            <person name="Goodwin L."/>
            <person name="Pitluck S."/>
            <person name="Chertkov O."/>
            <person name="Larimer F.W."/>
            <person name="Land M.L."/>
            <person name="Hauser L."/>
            <person name="Brettin T.S."/>
            <person name="Detter J.C."/>
            <person name="Han S."/>
            <person name="de Vos W.M."/>
            <person name="Janssen P.H."/>
            <person name="Smidt H."/>
        </authorList>
    </citation>
    <scope>NUCLEOTIDE SEQUENCE [LARGE SCALE GENOMIC DNA]</scope>
    <source>
        <strain evidence="8 9">Ellin514</strain>
    </source>
</reference>
<organism evidence="8 9">
    <name type="scientific">Pedosphaera parvula (strain Ellin514)</name>
    <dbReference type="NCBI Taxonomy" id="320771"/>
    <lineage>
        <taxon>Bacteria</taxon>
        <taxon>Pseudomonadati</taxon>
        <taxon>Verrucomicrobiota</taxon>
        <taxon>Pedosphaerae</taxon>
        <taxon>Pedosphaerales</taxon>
        <taxon>Pedosphaeraceae</taxon>
        <taxon>Pedosphaera</taxon>
    </lineage>
</organism>
<dbReference type="PROSITE" id="PS00523">
    <property type="entry name" value="SULFATASE_1"/>
    <property type="match status" value="1"/>
</dbReference>
<keyword evidence="3" id="KW-0479">Metal-binding</keyword>
<keyword evidence="6" id="KW-0106">Calcium</keyword>
<dbReference type="Gene3D" id="3.30.1120.10">
    <property type="match status" value="1"/>
</dbReference>
<comment type="similarity">
    <text evidence="2">Belongs to the sulfatase family.</text>
</comment>
<dbReference type="PANTHER" id="PTHR42693:SF42">
    <property type="entry name" value="ARYLSULFATASE G"/>
    <property type="match status" value="1"/>
</dbReference>
<dbReference type="SUPFAM" id="SSF53649">
    <property type="entry name" value="Alkaline phosphatase-like"/>
    <property type="match status" value="1"/>
</dbReference>
<dbReference type="STRING" id="320771.Cflav_PD2881"/>
<name>B9XK50_PEDPL</name>
<dbReference type="Gene3D" id="3.40.720.10">
    <property type="entry name" value="Alkaline Phosphatase, subunit A"/>
    <property type="match status" value="1"/>
</dbReference>
<sequence precursor="true">MRMKIMKTAVERIVFGGNLVWALLLTSLCATRVHAADRPNFVFILADDLGWKDVGFNGSTFYETPNLDRLAREGMRFTDAYAACSVCSPTRASIMTGKYPARLHLTDWLPGRPDKPDQILKHPKIITELPAAEITLAKALQEGGYKTAFIGKWHLGGLGHWPEQAGFDINIGGCGMGHPSSYFSPYKNPTLKDGPVGEYLADRLTDEAVKFIENTKGTPFLLYLSHYSVHTPLQAKKGLIEKYQKKVMQLPPTKGPEFVTEGNTNARQVQNQPIYAAMMQSLDESVGRVLDKLKELGLDKNTVIIFTSDNGGLSTAEGAPTSNMPLRAGKGWPYEGGVREPLVVKWPGVTKAASVSDHQVMSTDYYPTLLEIAGLPARPEQHLDGISFTPALRGKEMGERPLFWHYPHYSNQGGAPSSSIRKGDWKLIEWYEENRIELFNLRLDVGEKNDLASTSALKREELKSELQAWRASVKADMPLPNPNFDPKADGPFKRKILTGK</sequence>
<dbReference type="CDD" id="cd16144">
    <property type="entry name" value="ARS_like"/>
    <property type="match status" value="1"/>
</dbReference>
<dbReference type="GO" id="GO:0004065">
    <property type="term" value="F:arylsulfatase activity"/>
    <property type="evidence" value="ECO:0007669"/>
    <property type="project" value="TreeGrafter"/>
</dbReference>
<dbReference type="Pfam" id="PF00884">
    <property type="entry name" value="Sulfatase"/>
    <property type="match status" value="1"/>
</dbReference>